<evidence type="ECO:0000256" key="3">
    <source>
        <dbReference type="ARBA" id="ARBA00022692"/>
    </source>
</evidence>
<keyword evidence="4" id="KW-0472">Membrane</keyword>
<accession>A0A1Y0E7A8</accession>
<dbReference type="Gene3D" id="3.10.20.310">
    <property type="entry name" value="membrane protein fhac"/>
    <property type="match status" value="1"/>
</dbReference>
<keyword evidence="8" id="KW-1185">Reference proteome</keyword>
<dbReference type="PANTHER" id="PTHR12815:SF18">
    <property type="entry name" value="SORTING AND ASSEMBLY MACHINERY COMPONENT 50 HOMOLOG"/>
    <property type="match status" value="1"/>
</dbReference>
<evidence type="ECO:0000313" key="7">
    <source>
        <dbReference type="EMBL" id="ART99505.1"/>
    </source>
</evidence>
<keyword evidence="5" id="KW-0732">Signal</keyword>
<evidence type="ECO:0000259" key="6">
    <source>
        <dbReference type="PROSITE" id="PS51779"/>
    </source>
</evidence>
<dbReference type="EMBL" id="CP021431">
    <property type="protein sequence ID" value="ART99505.1"/>
    <property type="molecule type" value="Genomic_DNA"/>
</dbReference>
<feature type="signal peptide" evidence="5">
    <location>
        <begin position="1"/>
        <end position="20"/>
    </location>
</feature>
<feature type="chain" id="PRO_5013208503" evidence="5">
    <location>
        <begin position="21"/>
        <end position="591"/>
    </location>
</feature>
<keyword evidence="2" id="KW-1134">Transmembrane beta strand</keyword>
<dbReference type="Pfam" id="PF01103">
    <property type="entry name" value="Omp85"/>
    <property type="match status" value="1"/>
</dbReference>
<dbReference type="RefSeq" id="WP_237331872.1">
    <property type="nucleotide sequence ID" value="NZ_CP021431.1"/>
</dbReference>
<comment type="subcellular location">
    <subcellularLocation>
        <location evidence="1">Membrane</location>
    </subcellularLocation>
</comment>
<dbReference type="AlphaFoldDB" id="A0A1Y0E7A8"/>
<dbReference type="PROSITE" id="PS51779">
    <property type="entry name" value="POTRA"/>
    <property type="match status" value="1"/>
</dbReference>
<dbReference type="GO" id="GO:0019867">
    <property type="term" value="C:outer membrane"/>
    <property type="evidence" value="ECO:0007669"/>
    <property type="project" value="InterPro"/>
</dbReference>
<reference evidence="7 8" key="1">
    <citation type="submission" date="2017-05" db="EMBL/GenBank/DDBJ databases">
        <title>Genome Sequence of Loktanella vestfoldensis Strain SMR4r Isolated from a Culture of the Diatom Skeletonema marinoi.</title>
        <authorList>
            <person name="Topel M."/>
            <person name="Pinder M.I.M."/>
            <person name="Johansson O.N."/>
            <person name="Kourtchenko O."/>
            <person name="Godhe A."/>
            <person name="Clarke A.K."/>
        </authorList>
    </citation>
    <scope>NUCLEOTIDE SEQUENCE [LARGE SCALE GENOMIC DNA]</scope>
    <source>
        <strain evidence="7 8">SMR4r</strain>
    </source>
</reference>
<dbReference type="Gene3D" id="2.40.160.50">
    <property type="entry name" value="membrane protein fhac: a member of the omp85/tpsb transporter family"/>
    <property type="match status" value="1"/>
</dbReference>
<dbReference type="InterPro" id="IPR039910">
    <property type="entry name" value="D15-like"/>
</dbReference>
<sequence length="591" mass="62632">MKSKLWIAIALVLGASGAIAQDIRLIATTAREALNRASLLRALDETAVPQDYIAAARADYRRLLTALYAEGYYGGTISITIDGAEAANLAPLAAPASIGEIVITVDAGVPFTFGEVAIAPLPPAADIPADLGPRVQARSGVIRAAAQQFLRSWRDLGYPLAQLDSQQIIARHPDAKLDVTIGLDPGPQLRFSALEVSGNRRVRSERVRAIAGLPEGAIYSPAAVDQAQARLRRTGTFNSVSLITADQAGPGDTIGLRAQLDEAKRRRIGFGLELSSVEGVTVSSFWLHRNLLGGAERLRVEAVVSQINADAEGMDYALRGSFGRPATFGPDTDFFINAEASRQDEDTFLIDAVEVETGLTWYLRDDLTLQGGIGVLTAREDTDLGKRDYTLLTLPLRATLDRRDAPSDASAGYYLDARVTPFASFDRDLDGARFYGDARVYRSFGADDGFTLAARGLVGSLLGAPIAEAPADFLYFSGGGGTVRGQPYQSLGVQRQVGGQTVTSGGASFLAAQLEARYAIRDKIALVGFYDTGFVGETAIPGETGDWHAGAGVGLRYKTGIGPIRLDIGTPASGDDAGDSVQVYIGIGQAF</sequence>
<evidence type="ECO:0000313" key="8">
    <source>
        <dbReference type="Proteomes" id="UP000195273"/>
    </source>
</evidence>
<dbReference type="PANTHER" id="PTHR12815">
    <property type="entry name" value="SORTING AND ASSEMBLY MACHINERY SAMM50 PROTEIN FAMILY MEMBER"/>
    <property type="match status" value="1"/>
</dbReference>
<evidence type="ECO:0000256" key="1">
    <source>
        <dbReference type="ARBA" id="ARBA00004370"/>
    </source>
</evidence>
<feature type="domain" description="POTRA" evidence="6">
    <location>
        <begin position="189"/>
        <end position="263"/>
    </location>
</feature>
<dbReference type="InterPro" id="IPR010827">
    <property type="entry name" value="BamA/TamA_POTRA"/>
</dbReference>
<gene>
    <name evidence="7" type="primary">tamA</name>
    <name evidence="7" type="ORF">LOKVESSMR4R_00163</name>
</gene>
<evidence type="ECO:0000256" key="5">
    <source>
        <dbReference type="SAM" id="SignalP"/>
    </source>
</evidence>
<dbReference type="Pfam" id="PF07244">
    <property type="entry name" value="POTRA"/>
    <property type="match status" value="1"/>
</dbReference>
<dbReference type="InterPro" id="IPR034746">
    <property type="entry name" value="POTRA"/>
</dbReference>
<dbReference type="STRING" id="1122181.GCA_000382265_02636"/>
<dbReference type="Proteomes" id="UP000195273">
    <property type="component" value="Chromosome"/>
</dbReference>
<dbReference type="KEGG" id="lvs:LOKVESSMR4R_00163"/>
<organism evidence="7 8">
    <name type="scientific">Yoonia vestfoldensis</name>
    <dbReference type="NCBI Taxonomy" id="245188"/>
    <lineage>
        <taxon>Bacteria</taxon>
        <taxon>Pseudomonadati</taxon>
        <taxon>Pseudomonadota</taxon>
        <taxon>Alphaproteobacteria</taxon>
        <taxon>Rhodobacterales</taxon>
        <taxon>Paracoccaceae</taxon>
        <taxon>Yoonia</taxon>
    </lineage>
</organism>
<keyword evidence="3" id="KW-0812">Transmembrane</keyword>
<protein>
    <submittedName>
        <fullName evidence="7">Translocation and assembly module TamA</fullName>
    </submittedName>
</protein>
<proteinExistence type="predicted"/>
<dbReference type="InterPro" id="IPR000184">
    <property type="entry name" value="Bac_surfAg_D15"/>
</dbReference>
<evidence type="ECO:0000256" key="2">
    <source>
        <dbReference type="ARBA" id="ARBA00022452"/>
    </source>
</evidence>
<evidence type="ECO:0000256" key="4">
    <source>
        <dbReference type="ARBA" id="ARBA00023136"/>
    </source>
</evidence>
<name>A0A1Y0E7A8_9RHOB</name>